<keyword evidence="2" id="KW-1133">Transmembrane helix</keyword>
<keyword evidence="4" id="KW-1185">Reference proteome</keyword>
<dbReference type="HOGENOM" id="CLU_1364547_0_0_11"/>
<sequence length="200" mass="21297">MLVCAPGFWLWVQLVRTGLSTSWVALFGTWFVGTMGVGLVLASRRFLLLLDRLPLAPPGCRLAYHALRLDELARDPELRGLLSGVLVDAADTLDGAAHAARALQRSLDQQTPAGTAVTDIAAYAASSAEQVRSDILRGVEEFLAIWANLVNTLGRTVEPGPPSEPSGAEPPADATRRVPADLAEISRILVGLAQLALTRP</sequence>
<name>Q2JC73_FRACC</name>
<evidence type="ECO:0000313" key="4">
    <source>
        <dbReference type="Proteomes" id="UP000001937"/>
    </source>
</evidence>
<protein>
    <submittedName>
        <fullName evidence="3">Uncharacterized protein</fullName>
    </submittedName>
</protein>
<feature type="transmembrane region" description="Helical" evidence="2">
    <location>
        <begin position="20"/>
        <end position="42"/>
    </location>
</feature>
<keyword evidence="2" id="KW-0472">Membrane</keyword>
<feature type="region of interest" description="Disordered" evidence="1">
    <location>
        <begin position="156"/>
        <end position="177"/>
    </location>
</feature>
<accession>Q2JC73</accession>
<evidence type="ECO:0000313" key="3">
    <source>
        <dbReference type="EMBL" id="ABD11119.1"/>
    </source>
</evidence>
<evidence type="ECO:0000256" key="2">
    <source>
        <dbReference type="SAM" id="Phobius"/>
    </source>
</evidence>
<dbReference type="AlphaFoldDB" id="Q2JC73"/>
<gene>
    <name evidence="3" type="ordered locus">Francci3_1743</name>
</gene>
<dbReference type="KEGG" id="fra:Francci3_1743"/>
<organism evidence="3 4">
    <name type="scientific">Frankia casuarinae (strain DSM 45818 / CECT 9043 / HFP020203 / CcI3)</name>
    <dbReference type="NCBI Taxonomy" id="106370"/>
    <lineage>
        <taxon>Bacteria</taxon>
        <taxon>Bacillati</taxon>
        <taxon>Actinomycetota</taxon>
        <taxon>Actinomycetes</taxon>
        <taxon>Frankiales</taxon>
        <taxon>Frankiaceae</taxon>
        <taxon>Frankia</taxon>
    </lineage>
</organism>
<dbReference type="Proteomes" id="UP000001937">
    <property type="component" value="Chromosome"/>
</dbReference>
<reference evidence="3 4" key="1">
    <citation type="journal article" date="2007" name="Genome Res.">
        <title>Genome characteristics of facultatively symbiotic Frankia sp. strains reflect host range and host plant biogeography.</title>
        <authorList>
            <person name="Normand P."/>
            <person name="Lapierre P."/>
            <person name="Tisa L.S."/>
            <person name="Gogarten J.P."/>
            <person name="Alloisio N."/>
            <person name="Bagnarol E."/>
            <person name="Bassi C.A."/>
            <person name="Berry A.M."/>
            <person name="Bickhart D.M."/>
            <person name="Choisne N."/>
            <person name="Couloux A."/>
            <person name="Cournoyer B."/>
            <person name="Cruveiller S."/>
            <person name="Daubin V."/>
            <person name="Demange N."/>
            <person name="Francino M.P."/>
            <person name="Goltsman E."/>
            <person name="Huang Y."/>
            <person name="Kopp O.R."/>
            <person name="Labarre L."/>
            <person name="Lapidus A."/>
            <person name="Lavire C."/>
            <person name="Marechal J."/>
            <person name="Martinez M."/>
            <person name="Mastronunzio J.E."/>
            <person name="Mullin B.C."/>
            <person name="Niemann J."/>
            <person name="Pujic P."/>
            <person name="Rawnsley T."/>
            <person name="Rouy Z."/>
            <person name="Schenowitz C."/>
            <person name="Sellstedt A."/>
            <person name="Tavares F."/>
            <person name="Tomkins J.P."/>
            <person name="Vallenet D."/>
            <person name="Valverde C."/>
            <person name="Wall L.G."/>
            <person name="Wang Y."/>
            <person name="Medigue C."/>
            <person name="Benson D.R."/>
        </authorList>
    </citation>
    <scope>NUCLEOTIDE SEQUENCE [LARGE SCALE GENOMIC DNA]</scope>
    <source>
        <strain evidence="4">DSM 45818 / CECT 9043 / CcI3</strain>
    </source>
</reference>
<evidence type="ECO:0000256" key="1">
    <source>
        <dbReference type="SAM" id="MobiDB-lite"/>
    </source>
</evidence>
<proteinExistence type="predicted"/>
<dbReference type="EMBL" id="CP000249">
    <property type="protein sequence ID" value="ABD11119.1"/>
    <property type="molecule type" value="Genomic_DNA"/>
</dbReference>
<keyword evidence="2" id="KW-0812">Transmembrane</keyword>